<organism evidence="1 2">
    <name type="scientific">Elusimicrobium minutum (strain Pei191)</name>
    <dbReference type="NCBI Taxonomy" id="445932"/>
    <lineage>
        <taxon>Bacteria</taxon>
        <taxon>Pseudomonadati</taxon>
        <taxon>Elusimicrobiota</taxon>
        <taxon>Elusimicrobia</taxon>
        <taxon>Elusimicrobiales</taxon>
        <taxon>Elusimicrobiaceae</taxon>
        <taxon>Elusimicrobium</taxon>
    </lineage>
</organism>
<gene>
    <name evidence="1" type="ordered locus">Emin_1541</name>
</gene>
<reference evidence="1 2" key="1">
    <citation type="journal article" date="2009" name="Appl. Environ. Microbiol.">
        <title>Genomic analysis of 'Elusimicrobium minutum,' the first cultivated representative of the phylum 'Elusimicrobia' (formerly termite group 1).</title>
        <authorList>
            <person name="Herlemann D.P.R."/>
            <person name="Geissinger O."/>
            <person name="Ikeda-Ohtsubo W."/>
            <person name="Kunin V."/>
            <person name="Sun H."/>
            <person name="Lapidus A."/>
            <person name="Hugenholtz P."/>
            <person name="Brune A."/>
        </authorList>
    </citation>
    <scope>NUCLEOTIDE SEQUENCE [LARGE SCALE GENOMIC DNA]</scope>
    <source>
        <strain evidence="1 2">Pei191</strain>
    </source>
</reference>
<keyword evidence="2" id="KW-1185">Reference proteome</keyword>
<dbReference type="KEGG" id="emi:Emin_1541"/>
<dbReference type="AlphaFoldDB" id="B2KEZ2"/>
<dbReference type="EMBL" id="CP001055">
    <property type="protein sequence ID" value="ACC99088.1"/>
    <property type="molecule type" value="Genomic_DNA"/>
</dbReference>
<dbReference type="RefSeq" id="WP_012415702.1">
    <property type="nucleotide sequence ID" value="NC_010644.1"/>
</dbReference>
<protein>
    <submittedName>
        <fullName evidence="1">Uncharacterized protein</fullName>
    </submittedName>
</protein>
<accession>B2KEZ2</accession>
<dbReference type="STRING" id="445932.Emin_1541"/>
<name>B2KEZ2_ELUMP</name>
<proteinExistence type="predicted"/>
<dbReference type="Proteomes" id="UP000001029">
    <property type="component" value="Chromosome"/>
</dbReference>
<sequence>MKAWDITCISPGINSLFVSQHLRLLAVEELLFIVAGADKAKI</sequence>
<evidence type="ECO:0000313" key="1">
    <source>
        <dbReference type="EMBL" id="ACC99088.1"/>
    </source>
</evidence>
<dbReference type="HOGENOM" id="CLU_3250835_0_0_0"/>
<evidence type="ECO:0000313" key="2">
    <source>
        <dbReference type="Proteomes" id="UP000001029"/>
    </source>
</evidence>